<comment type="caution">
    <text evidence="1">The sequence shown here is derived from an EMBL/GenBank/DDBJ whole genome shotgun (WGS) entry which is preliminary data.</text>
</comment>
<dbReference type="EMBL" id="JBHSMQ010000007">
    <property type="protein sequence ID" value="MFC5456791.1"/>
    <property type="molecule type" value="Genomic_DNA"/>
</dbReference>
<evidence type="ECO:0000313" key="2">
    <source>
        <dbReference type="Proteomes" id="UP001596052"/>
    </source>
</evidence>
<organism evidence="1 2">
    <name type="scientific">Prosthecobacter fluviatilis</name>
    <dbReference type="NCBI Taxonomy" id="445931"/>
    <lineage>
        <taxon>Bacteria</taxon>
        <taxon>Pseudomonadati</taxon>
        <taxon>Verrucomicrobiota</taxon>
        <taxon>Verrucomicrobiia</taxon>
        <taxon>Verrucomicrobiales</taxon>
        <taxon>Verrucomicrobiaceae</taxon>
        <taxon>Prosthecobacter</taxon>
    </lineage>
</organism>
<dbReference type="RefSeq" id="WP_377169401.1">
    <property type="nucleotide sequence ID" value="NZ_JBHSMQ010000007.1"/>
</dbReference>
<sequence length="199" mass="22880">MSTYKEIWANELRNLVKECFEKEPIPARKSLTPLQEMQCRILGGHLLSWLENWGPQLIMERNVLAHMRPPEERPEDKEPIIVFVMDEPGLVAAREIIRDTSGRLVYVRKTDFDFCMAINPDPGYVCHCVLQSRFLEEGEQGVDFTALRERFNLDADTPIGVHYDCSTLGPLFARGGLHLWAFTEDGPKLIEEAFESWVS</sequence>
<name>A0ABW0KUV9_9BACT</name>
<keyword evidence="2" id="KW-1185">Reference proteome</keyword>
<proteinExistence type="predicted"/>
<reference evidence="2" key="1">
    <citation type="journal article" date="2019" name="Int. J. Syst. Evol. Microbiol.">
        <title>The Global Catalogue of Microorganisms (GCM) 10K type strain sequencing project: providing services to taxonomists for standard genome sequencing and annotation.</title>
        <authorList>
            <consortium name="The Broad Institute Genomics Platform"/>
            <consortium name="The Broad Institute Genome Sequencing Center for Infectious Disease"/>
            <person name="Wu L."/>
            <person name="Ma J."/>
        </authorList>
    </citation>
    <scope>NUCLEOTIDE SEQUENCE [LARGE SCALE GENOMIC DNA]</scope>
    <source>
        <strain evidence="2">CGMCC 4.1469</strain>
    </source>
</reference>
<dbReference type="Proteomes" id="UP001596052">
    <property type="component" value="Unassembled WGS sequence"/>
</dbReference>
<evidence type="ECO:0000313" key="1">
    <source>
        <dbReference type="EMBL" id="MFC5456791.1"/>
    </source>
</evidence>
<accession>A0ABW0KUV9</accession>
<gene>
    <name evidence="1" type="ORF">ACFQDI_18130</name>
</gene>
<protein>
    <submittedName>
        <fullName evidence="1">Uncharacterized protein</fullName>
    </submittedName>
</protein>